<accession>A0A9P8UJV5</accession>
<evidence type="ECO:0000256" key="1">
    <source>
        <dbReference type="SAM" id="MobiDB-lite"/>
    </source>
</evidence>
<feature type="compositionally biased region" description="Basic and acidic residues" evidence="1">
    <location>
        <begin position="33"/>
        <end position="44"/>
    </location>
</feature>
<dbReference type="RefSeq" id="XP_045957744.1">
    <property type="nucleotide sequence ID" value="XM_046107558.1"/>
</dbReference>
<organism evidence="2 3">
    <name type="scientific">Truncatella angustata</name>
    <dbReference type="NCBI Taxonomy" id="152316"/>
    <lineage>
        <taxon>Eukaryota</taxon>
        <taxon>Fungi</taxon>
        <taxon>Dikarya</taxon>
        <taxon>Ascomycota</taxon>
        <taxon>Pezizomycotina</taxon>
        <taxon>Sordariomycetes</taxon>
        <taxon>Xylariomycetidae</taxon>
        <taxon>Amphisphaeriales</taxon>
        <taxon>Sporocadaceae</taxon>
        <taxon>Truncatella</taxon>
    </lineage>
</organism>
<keyword evidence="3" id="KW-1185">Reference proteome</keyword>
<dbReference type="AlphaFoldDB" id="A0A9P8UJV5"/>
<feature type="region of interest" description="Disordered" evidence="1">
    <location>
        <begin position="18"/>
        <end position="58"/>
    </location>
</feature>
<evidence type="ECO:0000313" key="2">
    <source>
        <dbReference type="EMBL" id="KAH6653467.1"/>
    </source>
</evidence>
<proteinExistence type="predicted"/>
<evidence type="ECO:0000313" key="3">
    <source>
        <dbReference type="Proteomes" id="UP000758603"/>
    </source>
</evidence>
<comment type="caution">
    <text evidence="2">The sequence shown here is derived from an EMBL/GenBank/DDBJ whole genome shotgun (WGS) entry which is preliminary data.</text>
</comment>
<dbReference type="Proteomes" id="UP000758603">
    <property type="component" value="Unassembled WGS sequence"/>
</dbReference>
<dbReference type="EMBL" id="JAGPXC010000005">
    <property type="protein sequence ID" value="KAH6653467.1"/>
    <property type="molecule type" value="Genomic_DNA"/>
</dbReference>
<protein>
    <submittedName>
        <fullName evidence="2">Uncharacterized protein</fullName>
    </submittedName>
</protein>
<name>A0A9P8UJV5_9PEZI</name>
<dbReference type="GeneID" id="70136449"/>
<sequence>MSPSHEITRTRRRGYRWRRMPTIPLYGSSSQQRHSENIPLDADHPTQTATLPASTSEDTTVRQLEASMKRFEQQAGDAEVLRLIMLQNQHAVGHHHSSHRFMLLIADNFSTQTVDTGLKRFDQKLQEWVSKLQVVIERDAKSGQQDFYDPTLVGMEPSDFVLE</sequence>
<reference evidence="2" key="1">
    <citation type="journal article" date="2021" name="Nat. Commun.">
        <title>Genetic determinants of endophytism in the Arabidopsis root mycobiome.</title>
        <authorList>
            <person name="Mesny F."/>
            <person name="Miyauchi S."/>
            <person name="Thiergart T."/>
            <person name="Pickel B."/>
            <person name="Atanasova L."/>
            <person name="Karlsson M."/>
            <person name="Huettel B."/>
            <person name="Barry K.W."/>
            <person name="Haridas S."/>
            <person name="Chen C."/>
            <person name="Bauer D."/>
            <person name="Andreopoulos W."/>
            <person name="Pangilinan J."/>
            <person name="LaButti K."/>
            <person name="Riley R."/>
            <person name="Lipzen A."/>
            <person name="Clum A."/>
            <person name="Drula E."/>
            <person name="Henrissat B."/>
            <person name="Kohler A."/>
            <person name="Grigoriev I.V."/>
            <person name="Martin F.M."/>
            <person name="Hacquard S."/>
        </authorList>
    </citation>
    <scope>NUCLEOTIDE SEQUENCE</scope>
    <source>
        <strain evidence="2">MPI-SDFR-AT-0073</strain>
    </source>
</reference>
<feature type="compositionally biased region" description="Polar residues" evidence="1">
    <location>
        <begin position="45"/>
        <end position="58"/>
    </location>
</feature>
<gene>
    <name evidence="2" type="ORF">BKA67DRAFT_660079</name>
</gene>